<sequence length="431" mass="48223">MDELPAARSFNFLNELSLVSVPKRSEIKDTCVKLSSDPIPSEYFWKLAFQIRFASDADLQILQQTITDLLVKNRLRFLSASFAASHFARRISTDMLENSDLGIPSNPEVAVKLLQSYTLADSHVKLNTLLKYLDYPSFLIQKSAAASISNCFTNPEDRKKLVESALAALAKSETISPLTFPFQMKDEETRNTGLLILCQFFADSDVSIKLLLEATVPFLTTNSQPSASIKALELLSMFMREHPTAFHPYGNQIKDIVMTQFENEKLKPEFLKCAIETLGIWVVKKVGIEIIPKIMDRFGGEDPFILSHFIPYLAYLPTSIQMTVHQSLVDACEKKKFDSQLFTMTTEAILALAPIVSPHCGRFINIAKETHFSAEVLANLKPLLEPNGPPPPHEVNQVVIVDEEDKRTAEVQVNPSVESIGIQKDTTDAKN</sequence>
<evidence type="ECO:0000313" key="2">
    <source>
        <dbReference type="EMBL" id="OHT08876.1"/>
    </source>
</evidence>
<reference evidence="2" key="1">
    <citation type="submission" date="2016-10" db="EMBL/GenBank/DDBJ databases">
        <authorList>
            <person name="Benchimol M."/>
            <person name="Almeida L.G."/>
            <person name="Vasconcelos A.T."/>
            <person name="Perreira-Neves A."/>
            <person name="Rosa I.A."/>
            <person name="Tasca T."/>
            <person name="Bogo M.R."/>
            <person name="de Souza W."/>
        </authorList>
    </citation>
    <scope>NUCLEOTIDE SEQUENCE [LARGE SCALE GENOMIC DNA]</scope>
    <source>
        <strain evidence="2">K</strain>
    </source>
</reference>
<gene>
    <name evidence="2" type="ORF">TRFO_22459</name>
</gene>
<comment type="caution">
    <text evidence="2">The sequence shown here is derived from an EMBL/GenBank/DDBJ whole genome shotgun (WGS) entry which is preliminary data.</text>
</comment>
<dbReference type="OrthoDB" id="10654364at2759"/>
<keyword evidence="3" id="KW-1185">Reference proteome</keyword>
<dbReference type="InterPro" id="IPR016024">
    <property type="entry name" value="ARM-type_fold"/>
</dbReference>
<dbReference type="Proteomes" id="UP000179807">
    <property type="component" value="Unassembled WGS sequence"/>
</dbReference>
<accession>A0A1J4KGE3</accession>
<dbReference type="VEuPathDB" id="TrichDB:TRFO_22459"/>
<protein>
    <submittedName>
        <fullName evidence="2">Uncharacterized protein</fullName>
    </submittedName>
</protein>
<dbReference type="RefSeq" id="XP_068362012.1">
    <property type="nucleotide sequence ID" value="XM_068502569.1"/>
</dbReference>
<dbReference type="AlphaFoldDB" id="A0A1J4KGE3"/>
<dbReference type="EMBL" id="MLAK01000655">
    <property type="protein sequence ID" value="OHT08876.1"/>
    <property type="molecule type" value="Genomic_DNA"/>
</dbReference>
<evidence type="ECO:0000256" key="1">
    <source>
        <dbReference type="SAM" id="MobiDB-lite"/>
    </source>
</evidence>
<dbReference type="GeneID" id="94837273"/>
<name>A0A1J4KGE3_9EUKA</name>
<dbReference type="SUPFAM" id="SSF48371">
    <property type="entry name" value="ARM repeat"/>
    <property type="match status" value="1"/>
</dbReference>
<organism evidence="2 3">
    <name type="scientific">Tritrichomonas foetus</name>
    <dbReference type="NCBI Taxonomy" id="1144522"/>
    <lineage>
        <taxon>Eukaryota</taxon>
        <taxon>Metamonada</taxon>
        <taxon>Parabasalia</taxon>
        <taxon>Tritrichomonadida</taxon>
        <taxon>Tritrichomonadidae</taxon>
        <taxon>Tritrichomonas</taxon>
    </lineage>
</organism>
<evidence type="ECO:0000313" key="3">
    <source>
        <dbReference type="Proteomes" id="UP000179807"/>
    </source>
</evidence>
<feature type="region of interest" description="Disordered" evidence="1">
    <location>
        <begin position="409"/>
        <end position="431"/>
    </location>
</feature>
<proteinExistence type="predicted"/>